<proteinExistence type="predicted"/>
<dbReference type="AlphaFoldDB" id="A0A9N9Q4Z0"/>
<sequence length="335" mass="36637">MKISRVIFLCVGACLAADSLHLVQHISKRFALADPAGLAKRIDSTEINRAIDMKFYGKAIDDDFTSLAEPEDLDGVWIGVAFDGLVLHADFEMDFHPTELTHEIVQKIGGVSFEFGIPGLIKAEVNFTLLFHGWMNDTKSANFTYGFDVHVPDSYAFIFPVQDLLKTDGIGFENSIIIPGNLTPTTPDLAFAFQSAFRPQISYHAEAEFLDEQYDASIFADIPALNMRVSQVHNVNAKCEPAPVGAPDTDVFADLTYITPSVGFDLEVDDNHSLSVLANSTVPLPTSCLEFFAKQTRLAVPLKSGEKKNGGSVLGASSISRLFSVGLLMVLTFYE</sequence>
<feature type="chain" id="PRO_5040349170" evidence="1">
    <location>
        <begin position="17"/>
        <end position="335"/>
    </location>
</feature>
<keyword evidence="3" id="KW-1185">Reference proteome</keyword>
<organism evidence="2 3">
    <name type="scientific">Hymenoscyphus albidus</name>
    <dbReference type="NCBI Taxonomy" id="595503"/>
    <lineage>
        <taxon>Eukaryota</taxon>
        <taxon>Fungi</taxon>
        <taxon>Dikarya</taxon>
        <taxon>Ascomycota</taxon>
        <taxon>Pezizomycotina</taxon>
        <taxon>Leotiomycetes</taxon>
        <taxon>Helotiales</taxon>
        <taxon>Helotiaceae</taxon>
        <taxon>Hymenoscyphus</taxon>
    </lineage>
</organism>
<name>A0A9N9Q4Z0_9HELO</name>
<evidence type="ECO:0000313" key="3">
    <source>
        <dbReference type="Proteomes" id="UP000701801"/>
    </source>
</evidence>
<accession>A0A9N9Q4Z0</accession>
<gene>
    <name evidence="2" type="ORF">HYALB_00013519</name>
</gene>
<comment type="caution">
    <text evidence="2">The sequence shown here is derived from an EMBL/GenBank/DDBJ whole genome shotgun (WGS) entry which is preliminary data.</text>
</comment>
<reference evidence="2" key="1">
    <citation type="submission" date="2021-07" db="EMBL/GenBank/DDBJ databases">
        <authorList>
            <person name="Durling M."/>
        </authorList>
    </citation>
    <scope>NUCLEOTIDE SEQUENCE</scope>
</reference>
<dbReference type="OrthoDB" id="5382170at2759"/>
<evidence type="ECO:0000313" key="2">
    <source>
        <dbReference type="EMBL" id="CAG8979935.1"/>
    </source>
</evidence>
<keyword evidence="1" id="KW-0732">Signal</keyword>
<protein>
    <submittedName>
        <fullName evidence="2">Uncharacterized protein</fullName>
    </submittedName>
</protein>
<feature type="signal peptide" evidence="1">
    <location>
        <begin position="1"/>
        <end position="16"/>
    </location>
</feature>
<dbReference type="Proteomes" id="UP000701801">
    <property type="component" value="Unassembled WGS sequence"/>
</dbReference>
<dbReference type="EMBL" id="CAJVRM010000346">
    <property type="protein sequence ID" value="CAG8979935.1"/>
    <property type="molecule type" value="Genomic_DNA"/>
</dbReference>
<evidence type="ECO:0000256" key="1">
    <source>
        <dbReference type="SAM" id="SignalP"/>
    </source>
</evidence>